<comment type="similarity">
    <text evidence="1">Belongs to the transposase IS21/IS408/IS1162 family.</text>
</comment>
<protein>
    <submittedName>
        <fullName evidence="3">Transposase</fullName>
    </submittedName>
</protein>
<dbReference type="Proteomes" id="UP000244903">
    <property type="component" value="Plasmid unnamed"/>
</dbReference>
<evidence type="ECO:0000259" key="2">
    <source>
        <dbReference type="PROSITE" id="PS50994"/>
    </source>
</evidence>
<dbReference type="SUPFAM" id="SSF46689">
    <property type="entry name" value="Homeodomain-like"/>
    <property type="match status" value="1"/>
</dbReference>
<keyword evidence="3" id="KW-0614">Plasmid</keyword>
<name>A0AAD0NSL7_9ACTN</name>
<geneLocation type="plasmid" evidence="3 4">
    <name>unnamed</name>
</geneLocation>
<dbReference type="InterPro" id="IPR012337">
    <property type="entry name" value="RNaseH-like_sf"/>
</dbReference>
<dbReference type="Gene3D" id="3.30.420.10">
    <property type="entry name" value="Ribonuclease H-like superfamily/Ribonuclease H"/>
    <property type="match status" value="1"/>
</dbReference>
<dbReference type="InterPro" id="IPR036397">
    <property type="entry name" value="RNaseH_sf"/>
</dbReference>
<feature type="domain" description="Integrase catalytic" evidence="2">
    <location>
        <begin position="125"/>
        <end position="313"/>
    </location>
</feature>
<dbReference type="SUPFAM" id="SSF53098">
    <property type="entry name" value="Ribonuclease H-like"/>
    <property type="match status" value="1"/>
</dbReference>
<dbReference type="EMBL" id="CP015454">
    <property type="protein sequence ID" value="AWH97618.1"/>
    <property type="molecule type" value="Genomic_DNA"/>
</dbReference>
<dbReference type="InterPro" id="IPR001584">
    <property type="entry name" value="Integrase_cat-core"/>
</dbReference>
<reference evidence="3 4" key="1">
    <citation type="submission" date="2016-04" db="EMBL/GenBank/DDBJ databases">
        <title>Complete genome sequence of the haloalkaliphilic hydrocarbon-degrading bacterium Dietzia psychralcaliphila ILA-1T, isolated from a drain of a fish product-processing plant.</title>
        <authorList>
            <person name="Zhao J."/>
            <person name="Hu B."/>
            <person name="Geng S."/>
            <person name="Nie Y."/>
            <person name="Tang Y."/>
        </authorList>
    </citation>
    <scope>NUCLEOTIDE SEQUENCE [LARGE SCALE GENOMIC DNA]</scope>
    <source>
        <strain evidence="3 4">ILA-1</strain>
        <plasmid evidence="3 4">unnamed</plasmid>
    </source>
</reference>
<keyword evidence="4" id="KW-1185">Reference proteome</keyword>
<dbReference type="GO" id="GO:0003676">
    <property type="term" value="F:nucleic acid binding"/>
    <property type="evidence" value="ECO:0007669"/>
    <property type="project" value="InterPro"/>
</dbReference>
<dbReference type="PANTHER" id="PTHR35004">
    <property type="entry name" value="TRANSPOSASE RV3428C-RELATED"/>
    <property type="match status" value="1"/>
</dbReference>
<dbReference type="KEGG" id="dpc:A6048_17875"/>
<dbReference type="InterPro" id="IPR009057">
    <property type="entry name" value="Homeodomain-like_sf"/>
</dbReference>
<proteinExistence type="inferred from homology"/>
<sequence>MNIRRFKQLRATGMSYAEIGRECGCDWRTVRKYLSEDAPVSPPSAPSRKGTQRIAITAAIAALIDVMLRACIDIKATVICERLADEHDVHVHYQRVKNYCRARRPEIRAELGLDEPGTASLHRRIATLPGAQAQVDWGDEGDLLGTGVHIYSFHMTLSYSRDPFCCFVTSMDAATFFDCHRRAFAHFGGVPAAIVYDRLKTVVRRHVAPGKAVPVTAAATAFAGHYGFDIDVLAAYRPTGKGRVERQVDIVREHVVAGRSFRSTDDADAAFARWVTIRRKQAHRTHGQVIGEAAATDHAALGPLPAMGYEIFDDHVRTVGKDCLISFEANHYSVPAAEVTARMKVLVRATADHVMICRLDTPAKVLATHRRGSRGHEWIIDPSHWDGLPDGTGRAISHILPDDGTTPVKPMGSMSVLEQFLSGIEPVPDIHWPLASYELVAGQAS</sequence>
<dbReference type="AlphaFoldDB" id="A0AAD0NSL7"/>
<organism evidence="3 4">
    <name type="scientific">Dietzia psychralcaliphila</name>
    <dbReference type="NCBI Taxonomy" id="139021"/>
    <lineage>
        <taxon>Bacteria</taxon>
        <taxon>Bacillati</taxon>
        <taxon>Actinomycetota</taxon>
        <taxon>Actinomycetes</taxon>
        <taxon>Mycobacteriales</taxon>
        <taxon>Dietziaceae</taxon>
        <taxon>Dietzia</taxon>
    </lineage>
</organism>
<dbReference type="GO" id="GO:0015074">
    <property type="term" value="P:DNA integration"/>
    <property type="evidence" value="ECO:0007669"/>
    <property type="project" value="InterPro"/>
</dbReference>
<dbReference type="PANTHER" id="PTHR35004:SF6">
    <property type="entry name" value="TRANSPOSASE"/>
    <property type="match status" value="1"/>
</dbReference>
<dbReference type="NCBIfam" id="NF033546">
    <property type="entry name" value="transpos_IS21"/>
    <property type="match status" value="1"/>
</dbReference>
<dbReference type="InterPro" id="IPR054353">
    <property type="entry name" value="IstA-like_C"/>
</dbReference>
<evidence type="ECO:0000313" key="4">
    <source>
        <dbReference type="Proteomes" id="UP000244903"/>
    </source>
</evidence>
<dbReference type="PROSITE" id="PS50994">
    <property type="entry name" value="INTEGRASE"/>
    <property type="match status" value="1"/>
</dbReference>
<gene>
    <name evidence="3" type="ORF">A6048_17875</name>
</gene>
<accession>A0AAD0NSL7</accession>
<dbReference type="Pfam" id="PF00665">
    <property type="entry name" value="rve"/>
    <property type="match status" value="1"/>
</dbReference>
<dbReference type="Pfam" id="PF22483">
    <property type="entry name" value="Mu-transpos_C_2"/>
    <property type="match status" value="1"/>
</dbReference>
<evidence type="ECO:0000256" key="1">
    <source>
        <dbReference type="ARBA" id="ARBA00009277"/>
    </source>
</evidence>
<evidence type="ECO:0000313" key="3">
    <source>
        <dbReference type="EMBL" id="AWH97618.1"/>
    </source>
</evidence>